<protein>
    <recommendedName>
        <fullName evidence="4">Secreted protein</fullName>
    </recommendedName>
</protein>
<evidence type="ECO:0000313" key="3">
    <source>
        <dbReference type="Proteomes" id="UP001150266"/>
    </source>
</evidence>
<keyword evidence="1" id="KW-0732">Signal</keyword>
<dbReference type="AlphaFoldDB" id="A0A9W9A7Q2"/>
<sequence>MRTILSRVSFRAVLVLPVSFAAAARPNSLTGKTTLQSSSLAMSFHVTAFSMRARNSSFSLSVYVGLAGLGFGFAFDWNDSFVCDGVLSFPVWRFG</sequence>
<reference evidence="2" key="1">
    <citation type="submission" date="2022-08" db="EMBL/GenBank/DDBJ databases">
        <title>A Global Phylogenomic Analysis of the Shiitake Genus Lentinula.</title>
        <authorList>
            <consortium name="DOE Joint Genome Institute"/>
            <person name="Sierra-Patev S."/>
            <person name="Min B."/>
            <person name="Naranjo-Ortiz M."/>
            <person name="Looney B."/>
            <person name="Konkel Z."/>
            <person name="Slot J.C."/>
            <person name="Sakamoto Y."/>
            <person name="Steenwyk J.L."/>
            <person name="Rokas A."/>
            <person name="Carro J."/>
            <person name="Camarero S."/>
            <person name="Ferreira P."/>
            <person name="Molpeceres G."/>
            <person name="Ruiz-Duenas F.J."/>
            <person name="Serrano A."/>
            <person name="Henrissat B."/>
            <person name="Drula E."/>
            <person name="Hughes K.W."/>
            <person name="Mata J.L."/>
            <person name="Ishikawa N.K."/>
            <person name="Vargas-Isla R."/>
            <person name="Ushijima S."/>
            <person name="Smith C.A."/>
            <person name="Ahrendt S."/>
            <person name="Andreopoulos W."/>
            <person name="He G."/>
            <person name="Labutti K."/>
            <person name="Lipzen A."/>
            <person name="Ng V."/>
            <person name="Riley R."/>
            <person name="Sandor L."/>
            <person name="Barry K."/>
            <person name="Martinez A.T."/>
            <person name="Xiao Y."/>
            <person name="Gibbons J.G."/>
            <person name="Terashima K."/>
            <person name="Grigoriev I.V."/>
            <person name="Hibbett D.S."/>
        </authorList>
    </citation>
    <scope>NUCLEOTIDE SEQUENCE</scope>
    <source>
        <strain evidence="2">JLM2183</strain>
    </source>
</reference>
<accession>A0A9W9A7Q2</accession>
<feature type="chain" id="PRO_5040877786" description="Secreted protein" evidence="1">
    <location>
        <begin position="24"/>
        <end position="95"/>
    </location>
</feature>
<keyword evidence="3" id="KW-1185">Reference proteome</keyword>
<name>A0A9W9A7Q2_9AGAR</name>
<evidence type="ECO:0008006" key="4">
    <source>
        <dbReference type="Google" id="ProtNLM"/>
    </source>
</evidence>
<organism evidence="2 3">
    <name type="scientific">Lentinula aciculospora</name>
    <dbReference type="NCBI Taxonomy" id="153920"/>
    <lineage>
        <taxon>Eukaryota</taxon>
        <taxon>Fungi</taxon>
        <taxon>Dikarya</taxon>
        <taxon>Basidiomycota</taxon>
        <taxon>Agaricomycotina</taxon>
        <taxon>Agaricomycetes</taxon>
        <taxon>Agaricomycetidae</taxon>
        <taxon>Agaricales</taxon>
        <taxon>Marasmiineae</taxon>
        <taxon>Omphalotaceae</taxon>
        <taxon>Lentinula</taxon>
    </lineage>
</organism>
<evidence type="ECO:0000313" key="2">
    <source>
        <dbReference type="EMBL" id="KAJ4475581.1"/>
    </source>
</evidence>
<feature type="signal peptide" evidence="1">
    <location>
        <begin position="1"/>
        <end position="23"/>
    </location>
</feature>
<evidence type="ECO:0000256" key="1">
    <source>
        <dbReference type="SAM" id="SignalP"/>
    </source>
</evidence>
<dbReference type="EMBL" id="JAOTPV010000014">
    <property type="protein sequence ID" value="KAJ4475581.1"/>
    <property type="molecule type" value="Genomic_DNA"/>
</dbReference>
<dbReference type="Proteomes" id="UP001150266">
    <property type="component" value="Unassembled WGS sequence"/>
</dbReference>
<gene>
    <name evidence="2" type="ORF">J3R30DRAFT_570087</name>
</gene>
<proteinExistence type="predicted"/>
<comment type="caution">
    <text evidence="2">The sequence shown here is derived from an EMBL/GenBank/DDBJ whole genome shotgun (WGS) entry which is preliminary data.</text>
</comment>